<comment type="caution">
    <text evidence="1">The sequence shown here is derived from an EMBL/GenBank/DDBJ whole genome shotgun (WGS) entry which is preliminary data.</text>
</comment>
<accession>A0A372NZN6</accession>
<protein>
    <recommendedName>
        <fullName evidence="3">Carboxypeptidase-like regulatory domain-containing protein</fullName>
    </recommendedName>
</protein>
<dbReference type="EMBL" id="QWDC01000001">
    <property type="protein sequence ID" value="RFZ94967.1"/>
    <property type="molecule type" value="Genomic_DNA"/>
</dbReference>
<evidence type="ECO:0008006" key="3">
    <source>
        <dbReference type="Google" id="ProtNLM"/>
    </source>
</evidence>
<gene>
    <name evidence="1" type="ORF">D0C36_05415</name>
</gene>
<organism evidence="1 2">
    <name type="scientific">Mucilaginibacter conchicola</name>
    <dbReference type="NCBI Taxonomy" id="2303333"/>
    <lineage>
        <taxon>Bacteria</taxon>
        <taxon>Pseudomonadati</taxon>
        <taxon>Bacteroidota</taxon>
        <taxon>Sphingobacteriia</taxon>
        <taxon>Sphingobacteriales</taxon>
        <taxon>Sphingobacteriaceae</taxon>
        <taxon>Mucilaginibacter</taxon>
    </lineage>
</organism>
<dbReference type="Proteomes" id="UP000264217">
    <property type="component" value="Unassembled WGS sequence"/>
</dbReference>
<dbReference type="OrthoDB" id="7432683at2"/>
<evidence type="ECO:0000313" key="2">
    <source>
        <dbReference type="Proteomes" id="UP000264217"/>
    </source>
</evidence>
<name>A0A372NZN6_9SPHI</name>
<proteinExistence type="predicted"/>
<dbReference type="Pfam" id="PF13715">
    <property type="entry name" value="CarbopepD_reg_2"/>
    <property type="match status" value="1"/>
</dbReference>
<keyword evidence="2" id="KW-1185">Reference proteome</keyword>
<sequence>MQAITNISIPQPCHQNWNDMTPADQGRHCQSCQKIVVDFTRMTDSEIINYLNTNGKVCGRFTKEKLESVNAKLVSVAKPAFLWQRFAIAASIAMLFNNSVKAEKTAPVKTEQSPRAFRTDASDLTDSVTYVRVKGKVLDEENQGLPGVSVIIKGMQIGTQTNVNGEFYLNVPSTATSLVFSFVGYNTAELSLGSTSAELPAISLKMSSMMLGEPVYVQRPPLHKRVWHKVKRVFKH</sequence>
<dbReference type="SUPFAM" id="SSF49464">
    <property type="entry name" value="Carboxypeptidase regulatory domain-like"/>
    <property type="match status" value="1"/>
</dbReference>
<reference evidence="1 2" key="1">
    <citation type="submission" date="2018-08" db="EMBL/GenBank/DDBJ databases">
        <title>Mucilaginibacter sp. MYSH2.</title>
        <authorList>
            <person name="Seo T."/>
        </authorList>
    </citation>
    <scope>NUCLEOTIDE SEQUENCE [LARGE SCALE GENOMIC DNA]</scope>
    <source>
        <strain evidence="1 2">MYSH2</strain>
    </source>
</reference>
<dbReference type="AlphaFoldDB" id="A0A372NZN6"/>
<dbReference type="Gene3D" id="2.60.40.1120">
    <property type="entry name" value="Carboxypeptidase-like, regulatory domain"/>
    <property type="match status" value="1"/>
</dbReference>
<dbReference type="InterPro" id="IPR008969">
    <property type="entry name" value="CarboxyPept-like_regulatory"/>
</dbReference>
<evidence type="ECO:0000313" key="1">
    <source>
        <dbReference type="EMBL" id="RFZ94967.1"/>
    </source>
</evidence>
<dbReference type="RefSeq" id="WP_117390526.1">
    <property type="nucleotide sequence ID" value="NZ_QWDC01000001.1"/>
</dbReference>